<proteinExistence type="predicted"/>
<dbReference type="EMBL" id="NVSR01000004">
    <property type="protein sequence ID" value="PCI30514.1"/>
    <property type="molecule type" value="Genomic_DNA"/>
</dbReference>
<accession>A0A2A4TAW4</accession>
<comment type="caution">
    <text evidence="2">The sequence shown here is derived from an EMBL/GenBank/DDBJ whole genome shotgun (WGS) entry which is preliminary data.</text>
</comment>
<reference evidence="3" key="1">
    <citation type="submission" date="2017-08" db="EMBL/GenBank/DDBJ databases">
        <title>A dynamic microbial community with high functional redundancy inhabits the cold, oxic subseafloor aquifer.</title>
        <authorList>
            <person name="Tully B.J."/>
            <person name="Wheat C.G."/>
            <person name="Glazer B.T."/>
            <person name="Huber J.A."/>
        </authorList>
    </citation>
    <scope>NUCLEOTIDE SEQUENCE [LARGE SCALE GENOMIC DNA]</scope>
</reference>
<evidence type="ECO:0000313" key="2">
    <source>
        <dbReference type="EMBL" id="PCI30514.1"/>
    </source>
</evidence>
<feature type="transmembrane region" description="Helical" evidence="1">
    <location>
        <begin position="71"/>
        <end position="91"/>
    </location>
</feature>
<keyword evidence="1" id="KW-0472">Membrane</keyword>
<gene>
    <name evidence="2" type="ORF">COB67_01655</name>
</gene>
<dbReference type="AlphaFoldDB" id="A0A2A4TAW4"/>
<sequence>MKKIAFLLLLFSILFGPLNLGKNIAFAQDEGPPAMKTVALFSVGGAGAGAGFGVALWLLDPFADNADIRASVLSGVGVGALVGAIFGVVQLQGKMIVPGYRAPVEDEFQGSVQNSFSPAPVLRSYDDGRRATYAKAIPLVQFNYRF</sequence>
<dbReference type="Proteomes" id="UP000218113">
    <property type="component" value="Unassembled WGS sequence"/>
</dbReference>
<evidence type="ECO:0000256" key="1">
    <source>
        <dbReference type="SAM" id="Phobius"/>
    </source>
</evidence>
<keyword evidence="1" id="KW-1133">Transmembrane helix</keyword>
<keyword evidence="1" id="KW-0812">Transmembrane</keyword>
<name>A0A2A4TAW4_9DELT</name>
<protein>
    <submittedName>
        <fullName evidence="2">Uncharacterized protein</fullName>
    </submittedName>
</protein>
<evidence type="ECO:0000313" key="3">
    <source>
        <dbReference type="Proteomes" id="UP000218113"/>
    </source>
</evidence>
<feature type="transmembrane region" description="Helical" evidence="1">
    <location>
        <begin position="37"/>
        <end position="59"/>
    </location>
</feature>
<organism evidence="2 3">
    <name type="scientific">SAR324 cluster bacterium</name>
    <dbReference type="NCBI Taxonomy" id="2024889"/>
    <lineage>
        <taxon>Bacteria</taxon>
        <taxon>Deltaproteobacteria</taxon>
        <taxon>SAR324 cluster</taxon>
    </lineage>
</organism>